<protein>
    <recommendedName>
        <fullName evidence="1">DUF6589 domain-containing protein</fullName>
    </recommendedName>
</protein>
<dbReference type="InterPro" id="IPR046496">
    <property type="entry name" value="DUF6589"/>
</dbReference>
<dbReference type="EMBL" id="PHWZ01003077">
    <property type="protein sequence ID" value="TEY13525.1"/>
    <property type="molecule type" value="Genomic_DNA"/>
</dbReference>
<dbReference type="OrthoDB" id="3935520at2759"/>
<dbReference type="AlphaFoldDB" id="A0A4Y8C6Q9"/>
<accession>A0A4Y8C6Q9</accession>
<dbReference type="Pfam" id="PF20231">
    <property type="entry name" value="DUF6589"/>
    <property type="match status" value="1"/>
</dbReference>
<comment type="caution">
    <text evidence="2">The sequence shown here is derived from an EMBL/GenBank/DDBJ whole genome shotgun (WGS) entry which is preliminary data.</text>
</comment>
<dbReference type="Proteomes" id="UP000297299">
    <property type="component" value="Unassembled WGS sequence"/>
</dbReference>
<evidence type="ECO:0000259" key="1">
    <source>
        <dbReference type="Pfam" id="PF20231"/>
    </source>
</evidence>
<name>A0A4Y8C6Q9_9HELO</name>
<reference evidence="2 3" key="1">
    <citation type="submission" date="2017-11" db="EMBL/GenBank/DDBJ databases">
        <title>Comparative genomics of Botrytis spp.</title>
        <authorList>
            <person name="Valero-Jimenez C.A."/>
            <person name="Tapia P."/>
            <person name="Veloso J."/>
            <person name="Silva-Moreno E."/>
            <person name="Staats M."/>
            <person name="Valdes J.H."/>
            <person name="Van Kan J.A.L."/>
        </authorList>
    </citation>
    <scope>NUCLEOTIDE SEQUENCE [LARGE SCALE GENOMIC DNA]</scope>
    <source>
        <strain evidence="2 3">MUCL2830</strain>
    </source>
</reference>
<evidence type="ECO:0000313" key="3">
    <source>
        <dbReference type="Proteomes" id="UP000297299"/>
    </source>
</evidence>
<keyword evidence="3" id="KW-1185">Reference proteome</keyword>
<organism evidence="2 3">
    <name type="scientific">Botryotinia calthae</name>
    <dbReference type="NCBI Taxonomy" id="38488"/>
    <lineage>
        <taxon>Eukaryota</taxon>
        <taxon>Fungi</taxon>
        <taxon>Dikarya</taxon>
        <taxon>Ascomycota</taxon>
        <taxon>Pezizomycotina</taxon>
        <taxon>Leotiomycetes</taxon>
        <taxon>Helotiales</taxon>
        <taxon>Sclerotiniaceae</taxon>
        <taxon>Botryotinia</taxon>
    </lineage>
</organism>
<sequence length="246" mass="28059">MTPVEFLKVVEMVRQKAFTQEGWDGGKGVDSNYTTMCRLLQEIEIYMTINKAVKYGDIGVMRRMVDPLILLFWGAGQVKYGREMLYYKWLLTPHVCSPELQHGILASSLVNWLGELWTHKAIDLMQEHMNLGCQIDMQCHKNSTHDIDKIFDRVCLTNTSQRIIRKMVEDAFGETMSGAHTTRSTEKDILSLATRLARDNRADPKLIGSGKGVYLSEDLWENGGNILETKFNMNSSSLIWFGTQSI</sequence>
<proteinExistence type="predicted"/>
<evidence type="ECO:0000313" key="2">
    <source>
        <dbReference type="EMBL" id="TEY13525.1"/>
    </source>
</evidence>
<gene>
    <name evidence="2" type="ORF">BOTCAL_3082g00010</name>
</gene>
<feature type="domain" description="DUF6589" evidence="1">
    <location>
        <begin position="10"/>
        <end position="180"/>
    </location>
</feature>